<reference evidence="1 2" key="1">
    <citation type="submission" date="2024-04" db="EMBL/GenBank/DDBJ databases">
        <title>Tritrichomonas musculus Genome.</title>
        <authorList>
            <person name="Alves-Ferreira E."/>
            <person name="Grigg M."/>
            <person name="Lorenzi H."/>
            <person name="Galac M."/>
        </authorList>
    </citation>
    <scope>NUCLEOTIDE SEQUENCE [LARGE SCALE GENOMIC DNA]</scope>
    <source>
        <strain evidence="1 2">EAF2021</strain>
    </source>
</reference>
<protein>
    <submittedName>
        <fullName evidence="1">Uncharacterized protein</fullName>
    </submittedName>
</protein>
<evidence type="ECO:0000313" key="2">
    <source>
        <dbReference type="Proteomes" id="UP001470230"/>
    </source>
</evidence>
<comment type="caution">
    <text evidence="1">The sequence shown here is derived from an EMBL/GenBank/DDBJ whole genome shotgun (WGS) entry which is preliminary data.</text>
</comment>
<dbReference type="EMBL" id="JAPFFF010000018">
    <property type="protein sequence ID" value="KAK8860405.1"/>
    <property type="molecule type" value="Genomic_DNA"/>
</dbReference>
<dbReference type="SUPFAM" id="SSF48371">
    <property type="entry name" value="ARM repeat"/>
    <property type="match status" value="1"/>
</dbReference>
<dbReference type="InterPro" id="IPR016024">
    <property type="entry name" value="ARM-type_fold"/>
</dbReference>
<accession>A0ABR2ICW1</accession>
<dbReference type="Proteomes" id="UP001470230">
    <property type="component" value="Unassembled WGS sequence"/>
</dbReference>
<sequence>MGESMESLYKLMEQDGSFLEQVLAEPALEVAYKNNSVPLKKYLSRHLPRLLKMAFKEDNEDITLKALKLLTLGSQFVIPNLVKTPFFSEYAKKIISKGNLSERKIARICDITISIFRSGSKDAIKGCDYILQLLSDHCDDLNVYNMFSVLLSEKEKVEYHREWLFEIGFDNQLANMLQNSLKKNYSMNYSSDQEQIISLLRMVADAAKRSKMREKFLNGVVFDVLKQVYDLPPLILNYYWEAIDNLYDPEYFSLFQAHVESAKSILISKSIDRVYRYHAEALHFLTKILDLTTNFVNEIFIKSIINIMLLFNGSSFFLCESRNFFKKCVKIKDLQEIVISSVCPVMIHEASEKTHGLMPMFAIAIIADFTETKENDKLIKKINGASSFIRSKLKPYLQKRDKDFGGDMKQLQQQSQQQISVKNTSIWDTPYPLSG</sequence>
<keyword evidence="2" id="KW-1185">Reference proteome</keyword>
<evidence type="ECO:0000313" key="1">
    <source>
        <dbReference type="EMBL" id="KAK8860405.1"/>
    </source>
</evidence>
<organism evidence="1 2">
    <name type="scientific">Tritrichomonas musculus</name>
    <dbReference type="NCBI Taxonomy" id="1915356"/>
    <lineage>
        <taxon>Eukaryota</taxon>
        <taxon>Metamonada</taxon>
        <taxon>Parabasalia</taxon>
        <taxon>Tritrichomonadida</taxon>
        <taxon>Tritrichomonadidae</taxon>
        <taxon>Tritrichomonas</taxon>
    </lineage>
</organism>
<name>A0ABR2ICW1_9EUKA</name>
<proteinExistence type="predicted"/>
<gene>
    <name evidence="1" type="ORF">M9Y10_012070</name>
</gene>